<keyword evidence="4" id="KW-1185">Reference proteome</keyword>
<keyword evidence="1" id="KW-0472">Membrane</keyword>
<reference evidence="5" key="1">
    <citation type="submission" date="2025-08" db="UniProtKB">
        <authorList>
            <consortium name="RefSeq"/>
        </authorList>
    </citation>
    <scope>IDENTIFICATION</scope>
    <source>
        <tissue evidence="5">Whole Larva</tissue>
    </source>
</reference>
<evidence type="ECO:0000259" key="3">
    <source>
        <dbReference type="Pfam" id="PF19337"/>
    </source>
</evidence>
<dbReference type="CDD" id="cd23576">
    <property type="entry name" value="TFP_LU_ECD_BAMBI"/>
    <property type="match status" value="1"/>
</dbReference>
<evidence type="ECO:0000313" key="5">
    <source>
        <dbReference type="RefSeq" id="XP_017774494.1"/>
    </source>
</evidence>
<keyword evidence="1" id="KW-0812">Transmembrane</keyword>
<dbReference type="RefSeq" id="XP_017774494.1">
    <property type="nucleotide sequence ID" value="XM_017919005.1"/>
</dbReference>
<evidence type="ECO:0000259" key="2">
    <source>
        <dbReference type="Pfam" id="PF06211"/>
    </source>
</evidence>
<dbReference type="InterPro" id="IPR045806">
    <property type="entry name" value="BAMBI_C"/>
</dbReference>
<evidence type="ECO:0000313" key="4">
    <source>
        <dbReference type="Proteomes" id="UP000695000"/>
    </source>
</evidence>
<dbReference type="Pfam" id="PF19337">
    <property type="entry name" value="BAMBI_C"/>
    <property type="match status" value="1"/>
</dbReference>
<feature type="domain" description="BMP and activin membrane-bound inhibitor N-terminal" evidence="2">
    <location>
        <begin position="1"/>
        <end position="70"/>
    </location>
</feature>
<dbReference type="Pfam" id="PF06211">
    <property type="entry name" value="BAMBI"/>
    <property type="match status" value="1"/>
</dbReference>
<gene>
    <name evidence="5" type="primary">LOC108561182</name>
</gene>
<protein>
    <submittedName>
        <fullName evidence="5">BMP and activin membrane-bound inhibitor homolog</fullName>
    </submittedName>
</protein>
<keyword evidence="1" id="KW-1133">Transmembrane helix</keyword>
<name>A0ABM1MIU4_NICVS</name>
<evidence type="ECO:0000256" key="1">
    <source>
        <dbReference type="SAM" id="Phobius"/>
    </source>
</evidence>
<dbReference type="Proteomes" id="UP000695000">
    <property type="component" value="Unplaced"/>
</dbReference>
<dbReference type="InterPro" id="IPR045807">
    <property type="entry name" value="BAMBI_N"/>
</dbReference>
<sequence length="270" mass="30396">MCKSTIGGCFSDLSNQSSSQQKGRHGCVELLSEKERDSCQRNSNGNTKRRRNRHPRSSLLNCCYNDMCNHIDDQHTRSLMNETESFDSLHQISRVEESHLGDSGYGSADVWFKAATIAVPICGAVIVVALIVLAVKMLRAESHSNANHKLGCSYISSNNYHEKNYETSQNLLQKRYVGQGSTPIFFDDPRRYHRAPIVIQNKEMNRTRYNVLGQQQQQQQPAIPAGVHRCFASGCKNTNLEQSSCPEIGYYENGGLIDKRNLTSEFVSNK</sequence>
<organism evidence="4 5">
    <name type="scientific">Nicrophorus vespilloides</name>
    <name type="common">Boreal carrion beetle</name>
    <dbReference type="NCBI Taxonomy" id="110193"/>
    <lineage>
        <taxon>Eukaryota</taxon>
        <taxon>Metazoa</taxon>
        <taxon>Ecdysozoa</taxon>
        <taxon>Arthropoda</taxon>
        <taxon>Hexapoda</taxon>
        <taxon>Insecta</taxon>
        <taxon>Pterygota</taxon>
        <taxon>Neoptera</taxon>
        <taxon>Endopterygota</taxon>
        <taxon>Coleoptera</taxon>
        <taxon>Polyphaga</taxon>
        <taxon>Staphyliniformia</taxon>
        <taxon>Silphidae</taxon>
        <taxon>Nicrophorinae</taxon>
        <taxon>Nicrophorus</taxon>
    </lineage>
</organism>
<accession>A0ABM1MIU4</accession>
<dbReference type="GeneID" id="108561182"/>
<proteinExistence type="predicted"/>
<feature type="transmembrane region" description="Helical" evidence="1">
    <location>
        <begin position="110"/>
        <end position="135"/>
    </location>
</feature>
<feature type="domain" description="BMP and activin membrane-bound inhibitor C-terminal" evidence="3">
    <location>
        <begin position="107"/>
        <end position="149"/>
    </location>
</feature>